<dbReference type="Gene3D" id="3.40.50.300">
    <property type="entry name" value="P-loop containing nucleotide triphosphate hydrolases"/>
    <property type="match status" value="1"/>
</dbReference>
<gene>
    <name evidence="3" type="ORF">IC627_13505</name>
    <name evidence="2" type="ORF">PDPUS_1_00436</name>
</gene>
<evidence type="ECO:0000313" key="5">
    <source>
        <dbReference type="Proteomes" id="UP000516656"/>
    </source>
</evidence>
<dbReference type="InterPro" id="IPR027417">
    <property type="entry name" value="P-loop_NTPase"/>
</dbReference>
<dbReference type="SUPFAM" id="SSF52540">
    <property type="entry name" value="P-loop containing nucleoside triphosphate hydrolases"/>
    <property type="match status" value="1"/>
</dbReference>
<protein>
    <submittedName>
        <fullName evidence="3">AAA family ATPase</fullName>
    </submittedName>
</protein>
<sequence length="422" mass="48607">MLKALKQQSLVEKAIKAALSIKAICFKDVNGNRFYQLTSIGYIEFEVEKSLNTLLNKPTQSNLFEDTNEIVNDFNKEQLDYYLEVWAFITQELSTNISNYIKRIAGLEKAIDGINRVITSQQEQETVLREELKELSKNTTSVQPTVDEINRMLNFKIVPSRDNANNYSLQRENGELALDTLSEGEVTFITFLYFIQLAKGGTTRENVVGDRILVIDDPISSLDSNILFIVSTIIKNIINDVKDGSHIKQLLLFTHNVYFHKEASFQGGRSNGCNKTNYWILRKKNNITNIQAYGQNNPIESSYELLWKEISEPEKLSLTTIQNTMRRILENYFKILGRYSDNDIIEKFTNNEEKQMCKSLLYWINDGSHCIPDDLFIENQDQSMEGYLHIFKKVFEYSGHIAHYNMMMGISQNNTLAAIESV</sequence>
<feature type="domain" description="Protein CR006 P-loop" evidence="1">
    <location>
        <begin position="63"/>
        <end position="396"/>
    </location>
</feature>
<evidence type="ECO:0000313" key="3">
    <source>
        <dbReference type="EMBL" id="QOD56219.1"/>
    </source>
</evidence>
<dbReference type="EMBL" id="CP061854">
    <property type="protein sequence ID" value="QOD56219.1"/>
    <property type="molecule type" value="Genomic_DNA"/>
</dbReference>
<organism evidence="3 5">
    <name type="scientific">Photobacterium damsela subsp. piscicida</name>
    <name type="common">Pasteurella piscicida</name>
    <dbReference type="NCBI Taxonomy" id="38294"/>
    <lineage>
        <taxon>Bacteria</taxon>
        <taxon>Pseudomonadati</taxon>
        <taxon>Pseudomonadota</taxon>
        <taxon>Gammaproteobacteria</taxon>
        <taxon>Vibrionales</taxon>
        <taxon>Vibrionaceae</taxon>
        <taxon>Photobacterium</taxon>
    </lineage>
</organism>
<reference evidence="2" key="1">
    <citation type="journal article" date="2017" name="Genome Announc.">
        <title>Whole-Genome Sequence of Photobacterium damselae subsp. piscicida Strain 91-197, Isolated from Hybrid Striped Bass (Morone sp.) in the United States.</title>
        <authorList>
            <person name="Teru Y."/>
            <person name="Hikima J."/>
            <person name="Kono T."/>
            <person name="Sakai M."/>
            <person name="Takano T."/>
            <person name="Hawke J.P."/>
            <person name="Takeyama H."/>
            <person name="Aoki T."/>
        </authorList>
    </citation>
    <scope>NUCLEOTIDE SEQUENCE</scope>
    <source>
        <strain evidence="2">91-197</strain>
    </source>
</reference>
<evidence type="ECO:0000259" key="1">
    <source>
        <dbReference type="Pfam" id="PF13166"/>
    </source>
</evidence>
<dbReference type="AlphaFoldDB" id="A0A7L8A2Z5"/>
<accession>A0A7L8A2Z5</accession>
<name>A0A7L8A2Z5_PHODP</name>
<dbReference type="EMBL" id="AP018045">
    <property type="protein sequence ID" value="BAX51811.1"/>
    <property type="molecule type" value="Genomic_DNA"/>
</dbReference>
<dbReference type="Proteomes" id="UP000218676">
    <property type="component" value="Chromosome 1"/>
</dbReference>
<evidence type="ECO:0000313" key="4">
    <source>
        <dbReference type="Proteomes" id="UP000218676"/>
    </source>
</evidence>
<reference evidence="4" key="2">
    <citation type="submission" date="2017-05" db="EMBL/GenBank/DDBJ databases">
        <title>Whole genome sequence of fish pathogenic bacteria, Photobacterium damselae subsp. piscicida, strain 91-197, isolated from hybrid striped bass (Morone sp.) in USA.</title>
        <authorList>
            <person name="Teru Y."/>
            <person name="Hikima J."/>
            <person name="Kono T."/>
            <person name="Sakai M."/>
            <person name="Takano T."/>
            <person name="Hawke J.P."/>
            <person name="Takeyama H."/>
            <person name="Aoki T."/>
        </authorList>
    </citation>
    <scope>NUCLEOTIDE SEQUENCE [LARGE SCALE GENOMIC DNA]</scope>
    <source>
        <strain evidence="4">91-197</strain>
    </source>
</reference>
<dbReference type="Proteomes" id="UP000516656">
    <property type="component" value="Chromosome 1"/>
</dbReference>
<reference evidence="3 5" key="3">
    <citation type="submission" date="2020-09" db="EMBL/GenBank/DDBJ databases">
        <title>Complete, closed and curated genome sequences of Photobacterium damselae subsp. piscicida isolates from Australia indicate localised evolution and additional plasmid-borne pathogenicity mechanisms.</title>
        <authorList>
            <person name="Baseggio L."/>
            <person name="Silayeva O."/>
            <person name="Buller N."/>
            <person name="Landos M."/>
            <person name="Engelstaedter J."/>
            <person name="Barnes A.C."/>
        </authorList>
    </citation>
    <scope>NUCLEOTIDE SEQUENCE [LARGE SCALE GENOMIC DNA]</scope>
    <source>
        <strain evidence="3 5">AS-16-0540-1</strain>
    </source>
</reference>
<dbReference type="RefSeq" id="WP_096498157.1">
    <property type="nucleotide sequence ID" value="NZ_AP018045.1"/>
</dbReference>
<proteinExistence type="predicted"/>
<dbReference type="InterPro" id="IPR026866">
    <property type="entry name" value="CR006_AAA"/>
</dbReference>
<evidence type="ECO:0000313" key="2">
    <source>
        <dbReference type="EMBL" id="BAX51811.1"/>
    </source>
</evidence>
<dbReference type="Pfam" id="PF13166">
    <property type="entry name" value="AAA_13"/>
    <property type="match status" value="1"/>
</dbReference>